<organism evidence="2">
    <name type="scientific">Cyberlindnera fabianii</name>
    <name type="common">Yeast</name>
    <name type="synonym">Hansenula fabianii</name>
    <dbReference type="NCBI Taxonomy" id="36022"/>
    <lineage>
        <taxon>Eukaryota</taxon>
        <taxon>Fungi</taxon>
        <taxon>Dikarya</taxon>
        <taxon>Ascomycota</taxon>
        <taxon>Saccharomycotina</taxon>
        <taxon>Saccharomycetes</taxon>
        <taxon>Phaffomycetales</taxon>
        <taxon>Phaffomycetaceae</taxon>
        <taxon>Cyberlindnera</taxon>
    </lineage>
</organism>
<comment type="subunit">
    <text evidence="1">Component of the mitochondrial contact site and cristae organizing system (MICOS) complex.</text>
</comment>
<dbReference type="EMBL" id="LK052898">
    <property type="protein sequence ID" value="CDR44028.1"/>
    <property type="molecule type" value="Genomic_DNA"/>
</dbReference>
<dbReference type="InterPro" id="IPR033181">
    <property type="entry name" value="Mic26_fungi"/>
</dbReference>
<comment type="subcellular location">
    <subcellularLocation>
        <location evidence="1">Mitochondrion inner membrane</location>
    </subcellularLocation>
</comment>
<reference evidence="2" key="1">
    <citation type="journal article" date="2014" name="Genome Announc.">
        <title>Genome sequence of the yeast Cyberlindnera fabianii (Hansenula fabianii).</title>
        <authorList>
            <person name="Freel K.C."/>
            <person name="Sarilar V."/>
            <person name="Neuveglise C."/>
            <person name="Devillers H."/>
            <person name="Friedrich A."/>
            <person name="Schacherer J."/>
        </authorList>
    </citation>
    <scope>NUCLEOTIDE SEQUENCE</scope>
    <source>
        <strain evidence="2">YJS4271</strain>
    </source>
</reference>
<protein>
    <recommendedName>
        <fullName evidence="1">MICOS complex subunit</fullName>
    </recommendedName>
</protein>
<dbReference type="Pfam" id="PF09769">
    <property type="entry name" value="ApoO"/>
    <property type="match status" value="1"/>
</dbReference>
<proteinExistence type="predicted"/>
<dbReference type="GO" id="GO:0061617">
    <property type="term" value="C:MICOS complex"/>
    <property type="evidence" value="ECO:0007669"/>
    <property type="project" value="UniProtKB-UniRule"/>
</dbReference>
<dbReference type="InterPro" id="IPR019166">
    <property type="entry name" value="MIC26/MIC27"/>
</dbReference>
<keyword evidence="1" id="KW-0496">Mitochondrion</keyword>
<comment type="function">
    <text evidence="1">Component of the MICOS complex, a large protein complex of the mitochondrial inner membrane that plays crucial roles in the maintenance of crista junctions, inner membrane architecture, and formation of contact sites to the outer membrane.</text>
</comment>
<dbReference type="GO" id="GO:0042407">
    <property type="term" value="P:cristae formation"/>
    <property type="evidence" value="ECO:0007669"/>
    <property type="project" value="InterPro"/>
</dbReference>
<dbReference type="OrthoDB" id="2399148at2759"/>
<sequence>MFSSQVAKLGLPLIAGFSVWSIPKAMNDSKPSRSFYEKDDDLSLSSIIAEPQQTIDDTPALETAAKQAKKPVEKEETVVTKYVDGFKINTSNFLEKHLHGVRSSIINNLNYADAEYRNLKSAACNEWTNLTSGLTSLYDPKDEFLPSFIYALTFMLSGSILVNRRSLPVRFITPIVFGIAGFKMFLPGTFCNTSRAIKNWEAKEHPDLLQGQRALKQSWIDAERAIEQTGAELNQGLINTVHDIRTSLVK</sequence>
<evidence type="ECO:0000256" key="1">
    <source>
        <dbReference type="RuleBase" id="RU363021"/>
    </source>
</evidence>
<dbReference type="AlphaFoldDB" id="A0A061B819"/>
<name>A0A061B819_CYBFA</name>
<dbReference type="VEuPathDB" id="FungiDB:BON22_1831"/>
<keyword evidence="1" id="KW-0999">Mitochondrion inner membrane</keyword>
<evidence type="ECO:0000313" key="2">
    <source>
        <dbReference type="EMBL" id="CDR44028.1"/>
    </source>
</evidence>
<keyword evidence="1" id="KW-0472">Membrane</keyword>
<dbReference type="PhylomeDB" id="A0A061B819"/>
<accession>A0A061B819</accession>
<dbReference type="PANTHER" id="PTHR28268:SF1">
    <property type="entry name" value="MICOS SUBUNIT MIC26"/>
    <property type="match status" value="1"/>
</dbReference>
<dbReference type="PANTHER" id="PTHR28268">
    <property type="entry name" value="MICOS SUBUNIT MIC26"/>
    <property type="match status" value="1"/>
</dbReference>
<dbReference type="GO" id="GO:0044284">
    <property type="term" value="C:mitochondrial crista junction"/>
    <property type="evidence" value="ECO:0007669"/>
    <property type="project" value="TreeGrafter"/>
</dbReference>
<gene>
    <name evidence="2" type="ORF">CYFA0S_13e01904g</name>
</gene>